<reference evidence="11" key="2">
    <citation type="submission" date="2023-08" db="EMBL/GenBank/DDBJ databases">
        <title>Nitrogen cycling bacteria in agricultural field soils.</title>
        <authorList>
            <person name="Jang J."/>
        </authorList>
    </citation>
    <scope>NUCLEOTIDE SEQUENCE</scope>
    <source>
        <strain evidence="11">PS3-36</strain>
    </source>
</reference>
<proteinExistence type="inferred from homology"/>
<dbReference type="UniPathway" id="UPA00035">
    <property type="reaction ID" value="UER00043"/>
</dbReference>
<dbReference type="GO" id="GO:0004640">
    <property type="term" value="F:phosphoribosylanthranilate isomerase activity"/>
    <property type="evidence" value="ECO:0007669"/>
    <property type="project" value="TreeGrafter"/>
</dbReference>
<dbReference type="SUPFAM" id="SSF51366">
    <property type="entry name" value="Ribulose-phoshate binding barrel"/>
    <property type="match status" value="1"/>
</dbReference>
<sequence>MGTILDRIIEQKKQELPILQESRPNLPPFLEDRKSFIRKLEKAEEISIIAEFKRASPSKGIINQALTPAEQARQYERSGASAISVLTDQTFFQGAFSDLKSVREAVELPILCKDFMIDPVQIDHAAANGADIILLIVAALDENKLMQLHQYATSLGLEILVEVHNLEELQTALKLGVKLIGVNNRDLKTFNVSLEVTENLAALVKESGAFLISESGIHSIEDVVRVRKAGANGILVGEALMVSTDVNQSLVNFRLPLARGVEQ</sequence>
<accession>A0A4R5VLK4</accession>
<evidence type="ECO:0000256" key="4">
    <source>
        <dbReference type="ARBA" id="ARBA00022605"/>
    </source>
</evidence>
<keyword evidence="8 9" id="KW-0456">Lyase</keyword>
<dbReference type="HAMAP" id="MF_00134_A">
    <property type="entry name" value="IGPS_A"/>
    <property type="match status" value="1"/>
</dbReference>
<dbReference type="Proteomes" id="UP000295132">
    <property type="component" value="Unassembled WGS sequence"/>
</dbReference>
<keyword evidence="6 9" id="KW-0822">Tryptophan biosynthesis</keyword>
<dbReference type="HAMAP" id="MF_00134_B">
    <property type="entry name" value="IGPS_B"/>
    <property type="match status" value="1"/>
</dbReference>
<reference evidence="12 13" key="1">
    <citation type="submission" date="2019-03" db="EMBL/GenBank/DDBJ databases">
        <title>Bacillus niacini sp. nov. a Nicotinate-Metabolizing Mesophile Isolated from Soil.</title>
        <authorList>
            <person name="Zhang G."/>
        </authorList>
    </citation>
    <scope>NUCLEOTIDE SEQUENCE [LARGE SCALE GENOMIC DNA]</scope>
    <source>
        <strain evidence="12 13">WN066</strain>
    </source>
</reference>
<dbReference type="Gene3D" id="3.20.20.70">
    <property type="entry name" value="Aldolase class I"/>
    <property type="match status" value="1"/>
</dbReference>
<dbReference type="Pfam" id="PF00218">
    <property type="entry name" value="IGPS"/>
    <property type="match status" value="1"/>
</dbReference>
<name>A0A4R5VLK4_9BACI</name>
<evidence type="ECO:0000256" key="9">
    <source>
        <dbReference type="HAMAP-Rule" id="MF_00134"/>
    </source>
</evidence>
<dbReference type="CDD" id="cd00331">
    <property type="entry name" value="IGPS"/>
    <property type="match status" value="1"/>
</dbReference>
<dbReference type="GO" id="GO:0000162">
    <property type="term" value="P:L-tryptophan biosynthetic process"/>
    <property type="evidence" value="ECO:0007669"/>
    <property type="project" value="UniProtKB-UniRule"/>
</dbReference>
<evidence type="ECO:0000256" key="1">
    <source>
        <dbReference type="ARBA" id="ARBA00001633"/>
    </source>
</evidence>
<dbReference type="PANTHER" id="PTHR22854">
    <property type="entry name" value="TRYPTOPHAN BIOSYNTHESIS PROTEIN"/>
    <property type="match status" value="1"/>
</dbReference>
<keyword evidence="5 9" id="KW-0210">Decarboxylase</keyword>
<dbReference type="PROSITE" id="PS00614">
    <property type="entry name" value="IGPS"/>
    <property type="match status" value="1"/>
</dbReference>
<evidence type="ECO:0000256" key="3">
    <source>
        <dbReference type="ARBA" id="ARBA00008737"/>
    </source>
</evidence>
<evidence type="ECO:0000256" key="5">
    <source>
        <dbReference type="ARBA" id="ARBA00022793"/>
    </source>
</evidence>
<dbReference type="EMBL" id="SMYO01000011">
    <property type="protein sequence ID" value="TDK58923.1"/>
    <property type="molecule type" value="Genomic_DNA"/>
</dbReference>
<evidence type="ECO:0000313" key="11">
    <source>
        <dbReference type="EMBL" id="MDQ6599284.1"/>
    </source>
</evidence>
<keyword evidence="4 9" id="KW-0028">Amino-acid biosynthesis</keyword>
<keyword evidence="14" id="KW-1185">Reference proteome</keyword>
<dbReference type="InterPro" id="IPR013798">
    <property type="entry name" value="Indole-3-glycerol_P_synth_dom"/>
</dbReference>
<evidence type="ECO:0000259" key="10">
    <source>
        <dbReference type="Pfam" id="PF00218"/>
    </source>
</evidence>
<organism evidence="12 13">
    <name type="scientific">Bacillus salipaludis</name>
    <dbReference type="NCBI Taxonomy" id="2547811"/>
    <lineage>
        <taxon>Bacteria</taxon>
        <taxon>Bacillati</taxon>
        <taxon>Bacillota</taxon>
        <taxon>Bacilli</taxon>
        <taxon>Bacillales</taxon>
        <taxon>Bacillaceae</taxon>
        <taxon>Bacillus</taxon>
    </lineage>
</organism>
<comment type="similarity">
    <text evidence="3 9">Belongs to the TrpC family.</text>
</comment>
<dbReference type="InterPro" id="IPR001468">
    <property type="entry name" value="Indole-3-GlycerolPSynthase_CS"/>
</dbReference>
<dbReference type="EMBL" id="JAVGVR010000001">
    <property type="protein sequence ID" value="MDQ6599284.1"/>
    <property type="molecule type" value="Genomic_DNA"/>
</dbReference>
<evidence type="ECO:0000313" key="14">
    <source>
        <dbReference type="Proteomes" id="UP001178888"/>
    </source>
</evidence>
<dbReference type="AlphaFoldDB" id="A0A4R5VLK4"/>
<feature type="domain" description="Indole-3-glycerol phosphate synthase" evidence="10">
    <location>
        <begin position="5"/>
        <end position="250"/>
    </location>
</feature>
<dbReference type="FunFam" id="3.20.20.70:FF:000024">
    <property type="entry name" value="Indole-3-glycerol phosphate synthase"/>
    <property type="match status" value="1"/>
</dbReference>
<evidence type="ECO:0000256" key="2">
    <source>
        <dbReference type="ARBA" id="ARBA00004696"/>
    </source>
</evidence>
<evidence type="ECO:0000313" key="13">
    <source>
        <dbReference type="Proteomes" id="UP000295132"/>
    </source>
</evidence>
<evidence type="ECO:0000256" key="6">
    <source>
        <dbReference type="ARBA" id="ARBA00022822"/>
    </source>
</evidence>
<evidence type="ECO:0000256" key="7">
    <source>
        <dbReference type="ARBA" id="ARBA00023141"/>
    </source>
</evidence>
<dbReference type="PANTHER" id="PTHR22854:SF2">
    <property type="entry name" value="INDOLE-3-GLYCEROL-PHOSPHATE SYNTHASE"/>
    <property type="match status" value="1"/>
</dbReference>
<dbReference type="InterPro" id="IPR011060">
    <property type="entry name" value="RibuloseP-bd_barrel"/>
</dbReference>
<dbReference type="InterPro" id="IPR045186">
    <property type="entry name" value="Indole-3-glycerol_P_synth"/>
</dbReference>
<comment type="caution">
    <text evidence="12">The sequence shown here is derived from an EMBL/GenBank/DDBJ whole genome shotgun (WGS) entry which is preliminary data.</text>
</comment>
<dbReference type="NCBIfam" id="NF001377">
    <property type="entry name" value="PRK00278.2-4"/>
    <property type="match status" value="1"/>
</dbReference>
<dbReference type="Proteomes" id="UP001178888">
    <property type="component" value="Unassembled WGS sequence"/>
</dbReference>
<comment type="pathway">
    <text evidence="2 9">Amino-acid biosynthesis; L-tryptophan biosynthesis; L-tryptophan from chorismate: step 4/5.</text>
</comment>
<protein>
    <recommendedName>
        <fullName evidence="9">Indole-3-glycerol phosphate synthase</fullName>
        <shortName evidence="9">IGPS</shortName>
        <ecNumber evidence="9">4.1.1.48</ecNumber>
    </recommendedName>
</protein>
<comment type="catalytic activity">
    <reaction evidence="1 9">
        <text>1-(2-carboxyphenylamino)-1-deoxy-D-ribulose 5-phosphate + H(+) = (1S,2R)-1-C-(indol-3-yl)glycerol 3-phosphate + CO2 + H2O</text>
        <dbReference type="Rhea" id="RHEA:23476"/>
        <dbReference type="ChEBI" id="CHEBI:15377"/>
        <dbReference type="ChEBI" id="CHEBI:15378"/>
        <dbReference type="ChEBI" id="CHEBI:16526"/>
        <dbReference type="ChEBI" id="CHEBI:58613"/>
        <dbReference type="ChEBI" id="CHEBI:58866"/>
        <dbReference type="EC" id="4.1.1.48"/>
    </reaction>
</comment>
<keyword evidence="7 9" id="KW-0057">Aromatic amino acid biosynthesis</keyword>
<dbReference type="InterPro" id="IPR013785">
    <property type="entry name" value="Aldolase_TIM"/>
</dbReference>
<gene>
    <name evidence="9 12" type="primary">trpC</name>
    <name evidence="12" type="ORF">E2K98_22205</name>
    <name evidence="11" type="ORF">RCG21_23600</name>
</gene>
<evidence type="ECO:0000313" key="12">
    <source>
        <dbReference type="EMBL" id="TDK58923.1"/>
    </source>
</evidence>
<dbReference type="GO" id="GO:0004425">
    <property type="term" value="F:indole-3-glycerol-phosphate synthase activity"/>
    <property type="evidence" value="ECO:0007669"/>
    <property type="project" value="UniProtKB-UniRule"/>
</dbReference>
<dbReference type="EC" id="4.1.1.48" evidence="9"/>
<dbReference type="RefSeq" id="WP_133338046.1">
    <property type="nucleotide sequence ID" value="NZ_JAVGVR010000001.1"/>
</dbReference>
<evidence type="ECO:0000256" key="8">
    <source>
        <dbReference type="ARBA" id="ARBA00023239"/>
    </source>
</evidence>